<sequence>PARGFREETRRVASGAGCGSAADRSTLDLRADERRRRPATRPVGLRDRLVPAAEARGGTAGATARASDGECPSRSRSWPRPARRRDPLATIELANKAERKERREAGDGSARGHVGAAIRKLTPDGSSDPPSTPGTPARRGSHAEAGRRTPFRRPTARSGSATRRAPVSSAGAPSVREGEAPTCESPPRASPGRTGTAAIQRRRRRPTTPIDARGGRAEPRRRRGERRGERVKCNALAYEGSGGHRERRQGVRLGGWVRRERFWCRADSMHLSKDIMARVAVLMGNLDHSVEAIESLYERRTARSAHNSSTTVTMSRRQSLRCALRRSVVDNHGTQTNEYAPSASVRRESNLGDQSRKRPKTSSGDRGADARNDDLEYEIRALKSENARLRKQLQLFEGRQDVLVPKSSSRYTLRSSANLSRVDASVIALVASFLGTSLELLNLALTCKSFGWQQLASGLDLSLAEEAARQAVCSKQNAIEGARTTLSKYVRGGTTWLSILHESEHPLKFCALLGGGIDHKNGRRTSVARSTNNGFGTAIAREFVMESGSHYAEFHVITGQPWLGIVRPLPNLVSDRYATSFNFFCSKMYEDFSATNSSEWGEGDVIVCHFNLHTGTTSWTDWDEEFESRVDWEGMEKCRAGDRIGTLLDLEEGTLAVYRNNRRLGVMKDGLSGAYCWFARIWEGDAVEIKRGQPPRT</sequence>
<feature type="non-terminal residue" evidence="3">
    <location>
        <position position="1"/>
    </location>
</feature>
<evidence type="ECO:0000313" key="4">
    <source>
        <dbReference type="Proteomes" id="UP000266841"/>
    </source>
</evidence>
<keyword evidence="4" id="KW-1185">Reference proteome</keyword>
<comment type="caution">
    <text evidence="3">The sequence shown here is derived from an EMBL/GenBank/DDBJ whole genome shotgun (WGS) entry which is preliminary data.</text>
</comment>
<organism evidence="3 4">
    <name type="scientific">Thalassiosira oceanica</name>
    <name type="common">Marine diatom</name>
    <dbReference type="NCBI Taxonomy" id="159749"/>
    <lineage>
        <taxon>Eukaryota</taxon>
        <taxon>Sar</taxon>
        <taxon>Stramenopiles</taxon>
        <taxon>Ochrophyta</taxon>
        <taxon>Bacillariophyta</taxon>
        <taxon>Coscinodiscophyceae</taxon>
        <taxon>Thalassiosirophycidae</taxon>
        <taxon>Thalassiosirales</taxon>
        <taxon>Thalassiosiraceae</taxon>
        <taxon>Thalassiosira</taxon>
    </lineage>
</organism>
<feature type="compositionally biased region" description="Basic and acidic residues" evidence="2">
    <location>
        <begin position="345"/>
        <end position="356"/>
    </location>
</feature>
<protein>
    <recommendedName>
        <fullName evidence="5">B30.2/SPRY domain-containing protein</fullName>
    </recommendedName>
</protein>
<dbReference type="Gene3D" id="2.60.120.920">
    <property type="match status" value="2"/>
</dbReference>
<feature type="coiled-coil region" evidence="1">
    <location>
        <begin position="372"/>
        <end position="399"/>
    </location>
</feature>
<gene>
    <name evidence="3" type="ORF">THAOC_25383</name>
</gene>
<dbReference type="AlphaFoldDB" id="K0S7Y8"/>
<proteinExistence type="predicted"/>
<feature type="compositionally biased region" description="Basic and acidic residues" evidence="2">
    <location>
        <begin position="95"/>
        <end position="106"/>
    </location>
</feature>
<dbReference type="InterPro" id="IPR043136">
    <property type="entry name" value="B30.2/SPRY_sf"/>
</dbReference>
<feature type="compositionally biased region" description="Basic and acidic residues" evidence="2">
    <location>
        <begin position="1"/>
        <end position="11"/>
    </location>
</feature>
<dbReference type="EMBL" id="AGNL01035005">
    <property type="protein sequence ID" value="EJK54942.1"/>
    <property type="molecule type" value="Genomic_DNA"/>
</dbReference>
<accession>K0S7Y8</accession>
<evidence type="ECO:0008006" key="5">
    <source>
        <dbReference type="Google" id="ProtNLM"/>
    </source>
</evidence>
<keyword evidence="1" id="KW-0175">Coiled coil</keyword>
<dbReference type="Proteomes" id="UP000266841">
    <property type="component" value="Unassembled WGS sequence"/>
</dbReference>
<feature type="compositionally biased region" description="Basic and acidic residues" evidence="2">
    <location>
        <begin position="25"/>
        <end position="35"/>
    </location>
</feature>
<name>K0S7Y8_THAOC</name>
<feature type="region of interest" description="Disordered" evidence="2">
    <location>
        <begin position="1"/>
        <end position="229"/>
    </location>
</feature>
<dbReference type="OrthoDB" id="195558at2759"/>
<evidence type="ECO:0000256" key="2">
    <source>
        <dbReference type="SAM" id="MobiDB-lite"/>
    </source>
</evidence>
<feature type="region of interest" description="Disordered" evidence="2">
    <location>
        <begin position="325"/>
        <end position="370"/>
    </location>
</feature>
<evidence type="ECO:0000313" key="3">
    <source>
        <dbReference type="EMBL" id="EJK54942.1"/>
    </source>
</evidence>
<reference evidence="3 4" key="1">
    <citation type="journal article" date="2012" name="Genome Biol.">
        <title>Genome and low-iron response of an oceanic diatom adapted to chronic iron limitation.</title>
        <authorList>
            <person name="Lommer M."/>
            <person name="Specht M."/>
            <person name="Roy A.S."/>
            <person name="Kraemer L."/>
            <person name="Andreson R."/>
            <person name="Gutowska M.A."/>
            <person name="Wolf J."/>
            <person name="Bergner S.V."/>
            <person name="Schilhabel M.B."/>
            <person name="Klostermeier U.C."/>
            <person name="Beiko R.G."/>
            <person name="Rosenstiel P."/>
            <person name="Hippler M."/>
            <person name="Laroche J."/>
        </authorList>
    </citation>
    <scope>NUCLEOTIDE SEQUENCE [LARGE SCALE GENOMIC DNA]</scope>
    <source>
        <strain evidence="3 4">CCMP1005</strain>
    </source>
</reference>
<evidence type="ECO:0000256" key="1">
    <source>
        <dbReference type="SAM" id="Coils"/>
    </source>
</evidence>
<feature type="compositionally biased region" description="Low complexity" evidence="2">
    <location>
        <begin position="52"/>
        <end position="66"/>
    </location>
</feature>